<sequence>MALDIANATSPPILAADTGTVTYTACLAYGYGCHIIIDHANGYQTLYGHLSSIEVSAGQAVTKGERIGVMGSTGRSSGTHLHFEIRSGGGLLNPLGFLQ</sequence>
<feature type="domain" description="M23ase beta-sheet core" evidence="1">
    <location>
        <begin position="3"/>
        <end position="94"/>
    </location>
</feature>
<proteinExistence type="predicted"/>
<dbReference type="InterPro" id="IPR016047">
    <property type="entry name" value="M23ase_b-sheet_dom"/>
</dbReference>
<dbReference type="SUPFAM" id="SSF51261">
    <property type="entry name" value="Duplicated hybrid motif"/>
    <property type="match status" value="1"/>
</dbReference>
<reference evidence="2 3" key="1">
    <citation type="journal article" date="2016" name="Nat. Commun.">
        <title>Thousands of microbial genomes shed light on interconnected biogeochemical processes in an aquifer system.</title>
        <authorList>
            <person name="Anantharaman K."/>
            <person name="Brown C.T."/>
            <person name="Hug L.A."/>
            <person name="Sharon I."/>
            <person name="Castelle C.J."/>
            <person name="Probst A.J."/>
            <person name="Thomas B.C."/>
            <person name="Singh A."/>
            <person name="Wilkins M.J."/>
            <person name="Karaoz U."/>
            <person name="Brodie E.L."/>
            <person name="Williams K.H."/>
            <person name="Hubbard S.S."/>
            <person name="Banfield J.F."/>
        </authorList>
    </citation>
    <scope>NUCLEOTIDE SEQUENCE [LARGE SCALE GENOMIC DNA]</scope>
</reference>
<dbReference type="Proteomes" id="UP000177141">
    <property type="component" value="Unassembled WGS sequence"/>
</dbReference>
<dbReference type="PANTHER" id="PTHR21666">
    <property type="entry name" value="PEPTIDASE-RELATED"/>
    <property type="match status" value="1"/>
</dbReference>
<dbReference type="GO" id="GO:0004222">
    <property type="term" value="F:metalloendopeptidase activity"/>
    <property type="evidence" value="ECO:0007669"/>
    <property type="project" value="TreeGrafter"/>
</dbReference>
<dbReference type="Gene3D" id="2.70.70.10">
    <property type="entry name" value="Glucose Permease (Domain IIA)"/>
    <property type="match status" value="1"/>
</dbReference>
<evidence type="ECO:0000313" key="3">
    <source>
        <dbReference type="Proteomes" id="UP000177141"/>
    </source>
</evidence>
<dbReference type="Pfam" id="PF01551">
    <property type="entry name" value="Peptidase_M23"/>
    <property type="match status" value="1"/>
</dbReference>
<dbReference type="PANTHER" id="PTHR21666:SF270">
    <property type="entry name" value="MUREIN HYDROLASE ACTIVATOR ENVC"/>
    <property type="match status" value="1"/>
</dbReference>
<gene>
    <name evidence="2" type="ORF">A3A93_06735</name>
</gene>
<dbReference type="CDD" id="cd12797">
    <property type="entry name" value="M23_peptidase"/>
    <property type="match status" value="1"/>
</dbReference>
<dbReference type="InterPro" id="IPR050570">
    <property type="entry name" value="Cell_wall_metabolism_enzyme"/>
</dbReference>
<comment type="caution">
    <text evidence="2">The sequence shown here is derived from an EMBL/GenBank/DDBJ whole genome shotgun (WGS) entry which is preliminary data.</text>
</comment>
<evidence type="ECO:0000259" key="1">
    <source>
        <dbReference type="Pfam" id="PF01551"/>
    </source>
</evidence>
<dbReference type="AlphaFoldDB" id="A0A1F7IXY3"/>
<name>A0A1F7IXY3_9BACT</name>
<accession>A0A1F7IXY3</accession>
<dbReference type="EMBL" id="MGAL01000020">
    <property type="protein sequence ID" value="OGK48175.1"/>
    <property type="molecule type" value="Genomic_DNA"/>
</dbReference>
<dbReference type="InterPro" id="IPR011055">
    <property type="entry name" value="Dup_hybrid_motif"/>
</dbReference>
<protein>
    <recommendedName>
        <fullName evidence="1">M23ase beta-sheet core domain-containing protein</fullName>
    </recommendedName>
</protein>
<evidence type="ECO:0000313" key="2">
    <source>
        <dbReference type="EMBL" id="OGK48175.1"/>
    </source>
</evidence>
<dbReference type="STRING" id="1802061.A3A93_06735"/>
<organism evidence="2 3">
    <name type="scientific">Candidatus Roizmanbacteria bacterium RIFCSPLOWO2_01_FULL_38_12</name>
    <dbReference type="NCBI Taxonomy" id="1802061"/>
    <lineage>
        <taxon>Bacteria</taxon>
        <taxon>Candidatus Roizmaniibacteriota</taxon>
    </lineage>
</organism>